<evidence type="ECO:0000256" key="5">
    <source>
        <dbReference type="ARBA" id="ARBA00023136"/>
    </source>
</evidence>
<evidence type="ECO:0000256" key="2">
    <source>
        <dbReference type="ARBA" id="ARBA00009025"/>
    </source>
</evidence>
<feature type="transmembrane region" description="Helical" evidence="7">
    <location>
        <begin position="140"/>
        <end position="160"/>
    </location>
</feature>
<keyword evidence="3 6" id="KW-0812">Transmembrane</keyword>
<evidence type="ECO:0000256" key="6">
    <source>
        <dbReference type="RuleBase" id="RU000320"/>
    </source>
</evidence>
<dbReference type="RefSeq" id="WP_076343910.1">
    <property type="nucleotide sequence ID" value="NZ_CP019082.1"/>
</dbReference>
<dbReference type="PANTHER" id="PTHR43507:SF1">
    <property type="entry name" value="NADH-UBIQUINONE OXIDOREDUCTASE CHAIN 4"/>
    <property type="match status" value="1"/>
</dbReference>
<keyword evidence="9" id="KW-0560">Oxidoreductase</keyword>
<dbReference type="OrthoDB" id="9811718at2"/>
<name>A0A1U7CLE6_9BACT</name>
<dbReference type="GO" id="GO:0015990">
    <property type="term" value="P:electron transport coupled proton transport"/>
    <property type="evidence" value="ECO:0007669"/>
    <property type="project" value="TreeGrafter"/>
</dbReference>
<organism evidence="9 10">
    <name type="scientific">Paludisphaera borealis</name>
    <dbReference type="NCBI Taxonomy" id="1387353"/>
    <lineage>
        <taxon>Bacteria</taxon>
        <taxon>Pseudomonadati</taxon>
        <taxon>Planctomycetota</taxon>
        <taxon>Planctomycetia</taxon>
        <taxon>Isosphaerales</taxon>
        <taxon>Isosphaeraceae</taxon>
        <taxon>Paludisphaera</taxon>
    </lineage>
</organism>
<feature type="transmembrane region" description="Helical" evidence="7">
    <location>
        <begin position="32"/>
        <end position="52"/>
    </location>
</feature>
<feature type="transmembrane region" description="Helical" evidence="7">
    <location>
        <begin position="233"/>
        <end position="252"/>
    </location>
</feature>
<keyword evidence="4 7" id="KW-1133">Transmembrane helix</keyword>
<dbReference type="GO" id="GO:0012505">
    <property type="term" value="C:endomembrane system"/>
    <property type="evidence" value="ECO:0007669"/>
    <property type="project" value="UniProtKB-SubCell"/>
</dbReference>
<dbReference type="GO" id="GO:0042773">
    <property type="term" value="P:ATP synthesis coupled electron transport"/>
    <property type="evidence" value="ECO:0007669"/>
    <property type="project" value="InterPro"/>
</dbReference>
<evidence type="ECO:0000256" key="1">
    <source>
        <dbReference type="ARBA" id="ARBA00004127"/>
    </source>
</evidence>
<feature type="transmembrane region" description="Helical" evidence="7">
    <location>
        <begin position="357"/>
        <end position="375"/>
    </location>
</feature>
<dbReference type="GO" id="GO:0003954">
    <property type="term" value="F:NADH dehydrogenase activity"/>
    <property type="evidence" value="ECO:0007669"/>
    <property type="project" value="TreeGrafter"/>
</dbReference>
<feature type="transmembrane region" description="Helical" evidence="7">
    <location>
        <begin position="296"/>
        <end position="319"/>
    </location>
</feature>
<evidence type="ECO:0000259" key="8">
    <source>
        <dbReference type="Pfam" id="PF00361"/>
    </source>
</evidence>
<dbReference type="InterPro" id="IPR010227">
    <property type="entry name" value="NADH_Q_OxRdtase_chainM/4"/>
</dbReference>
<keyword evidence="5 7" id="KW-0472">Membrane</keyword>
<evidence type="ECO:0000313" key="10">
    <source>
        <dbReference type="Proteomes" id="UP000186309"/>
    </source>
</evidence>
<feature type="transmembrane region" description="Helical" evidence="7">
    <location>
        <begin position="395"/>
        <end position="413"/>
    </location>
</feature>
<dbReference type="InterPro" id="IPR001750">
    <property type="entry name" value="ND/Mrp_TM"/>
</dbReference>
<protein>
    <submittedName>
        <fullName evidence="9">NADH-quinone oxidoreductase subunit M</fullName>
        <ecNumber evidence="9">1.6.5.11</ecNumber>
    </submittedName>
</protein>
<dbReference type="GO" id="GO:0016020">
    <property type="term" value="C:membrane"/>
    <property type="evidence" value="ECO:0007669"/>
    <property type="project" value="UniProtKB-SubCell"/>
</dbReference>
<feature type="transmembrane region" description="Helical" evidence="7">
    <location>
        <begin position="264"/>
        <end position="284"/>
    </location>
</feature>
<feature type="domain" description="NADH:quinone oxidoreductase/Mrp antiporter transmembrane" evidence="8">
    <location>
        <begin position="136"/>
        <end position="436"/>
    </location>
</feature>
<dbReference type="PANTHER" id="PTHR43507">
    <property type="entry name" value="NADH-UBIQUINONE OXIDOREDUCTASE CHAIN 4"/>
    <property type="match status" value="1"/>
</dbReference>
<dbReference type="PRINTS" id="PR01437">
    <property type="entry name" value="NUOXDRDTASE4"/>
</dbReference>
<feature type="transmembrane region" description="Helical" evidence="7">
    <location>
        <begin position="89"/>
        <end position="110"/>
    </location>
</feature>
<dbReference type="AlphaFoldDB" id="A0A1U7CLE6"/>
<proteinExistence type="inferred from homology"/>
<feature type="transmembrane region" description="Helical" evidence="7">
    <location>
        <begin position="6"/>
        <end position="25"/>
    </location>
</feature>
<sequence>MATLLAITVLLPMIGVLVLIAAPGLDASGARRIALGVSLATCAASVLLLIGFDPAVTTPQFAYGPAQGPYGLSWMTRPDIRFALGLDGLSLWLFVLTTVLMITAVLSSWVSITDRAPLYYAFLLALETGLLGLFASLDVILFYIFFEFTLIPLFFLIGLWGGPDRNRASVYFFLYTLAGSLLTLLGVIALVVVHQQHSLDHRLTFSIPELTQGLSKLPWAEWYQIDSWTSPQVFIFLLLLAGFAIKVPLFPFHTWLPLAHVEAPTAGSIILAGVLLKVGSYGLMRFNMAMTPLGAVALFPLLATMAVVGIIYGALTALAQTDMKRLVAYSSVSHMGFIVLGMLALNETGMNGAVIQMLNHGLTTGALFACVGVLYERYHTRSMNEIGGIWNRMPLLAFFFIFSSLGSAALPGLNGFVGEFPILVGMFAESPRAAVYSTLGMILGAFYLLLMLRRVVFGPLVEPAAHDEHGGDGHAEIRPLGWHEIAGLTPLAILILWIGIFPEPFFARIRPAVAITNQNLQAQRAAIHSIAPAPTTIQPPAVATATPPVAARPLSAH</sequence>
<dbReference type="InterPro" id="IPR003918">
    <property type="entry name" value="NADH_UbQ_OxRdtase"/>
</dbReference>
<dbReference type="EC" id="1.6.5.11" evidence="9"/>
<evidence type="ECO:0000256" key="4">
    <source>
        <dbReference type="ARBA" id="ARBA00022989"/>
    </source>
</evidence>
<dbReference type="GO" id="GO:0008137">
    <property type="term" value="F:NADH dehydrogenase (ubiquinone) activity"/>
    <property type="evidence" value="ECO:0007669"/>
    <property type="project" value="InterPro"/>
</dbReference>
<feature type="transmembrane region" description="Helical" evidence="7">
    <location>
        <begin position="326"/>
        <end position="345"/>
    </location>
</feature>
<reference evidence="10" key="1">
    <citation type="submission" date="2016-12" db="EMBL/GenBank/DDBJ databases">
        <title>Comparative genomics of four Isosphaeraceae planctomycetes: a common pool of plasmids and glycoside hydrolase genes.</title>
        <authorList>
            <person name="Ivanova A."/>
        </authorList>
    </citation>
    <scope>NUCLEOTIDE SEQUENCE [LARGE SCALE GENOMIC DNA]</scope>
    <source>
        <strain evidence="10">PX4</strain>
    </source>
</reference>
<dbReference type="Pfam" id="PF00361">
    <property type="entry name" value="Proton_antipo_M"/>
    <property type="match status" value="1"/>
</dbReference>
<feature type="transmembrane region" description="Helical" evidence="7">
    <location>
        <begin position="117"/>
        <end position="134"/>
    </location>
</feature>
<gene>
    <name evidence="9" type="primary">nuoM_1</name>
    <name evidence="9" type="ORF">BSF38_01203</name>
</gene>
<evidence type="ECO:0000256" key="3">
    <source>
        <dbReference type="ARBA" id="ARBA00022692"/>
    </source>
</evidence>
<dbReference type="NCBIfam" id="TIGR01972">
    <property type="entry name" value="NDH_I_M"/>
    <property type="match status" value="1"/>
</dbReference>
<dbReference type="EMBL" id="CP019082">
    <property type="protein sequence ID" value="APW59749.1"/>
    <property type="molecule type" value="Genomic_DNA"/>
</dbReference>
<comment type="similarity">
    <text evidence="2">Belongs to the complex I subunit 4 family.</text>
</comment>
<accession>A0A1U7CLE6</accession>
<feature type="transmembrane region" description="Helical" evidence="7">
    <location>
        <begin position="433"/>
        <end position="452"/>
    </location>
</feature>
<dbReference type="STRING" id="1387353.BSF38_01203"/>
<evidence type="ECO:0000313" key="9">
    <source>
        <dbReference type="EMBL" id="APW59749.1"/>
    </source>
</evidence>
<evidence type="ECO:0000256" key="7">
    <source>
        <dbReference type="SAM" id="Phobius"/>
    </source>
</evidence>
<feature type="transmembrane region" description="Helical" evidence="7">
    <location>
        <begin position="172"/>
        <end position="193"/>
    </location>
</feature>
<dbReference type="GO" id="GO:0048039">
    <property type="term" value="F:ubiquinone binding"/>
    <property type="evidence" value="ECO:0007669"/>
    <property type="project" value="TreeGrafter"/>
</dbReference>
<comment type="subcellular location">
    <subcellularLocation>
        <location evidence="1">Endomembrane system</location>
        <topology evidence="1">Multi-pass membrane protein</topology>
    </subcellularLocation>
    <subcellularLocation>
        <location evidence="6">Membrane</location>
        <topology evidence="6">Multi-pass membrane protein</topology>
    </subcellularLocation>
</comment>
<keyword evidence="10" id="KW-1185">Reference proteome</keyword>
<dbReference type="KEGG" id="pbor:BSF38_01203"/>
<dbReference type="Proteomes" id="UP000186309">
    <property type="component" value="Chromosome"/>
</dbReference>